<dbReference type="PROSITE" id="PS51257">
    <property type="entry name" value="PROKAR_LIPOPROTEIN"/>
    <property type="match status" value="1"/>
</dbReference>
<evidence type="ECO:0000256" key="1">
    <source>
        <dbReference type="SAM" id="SignalP"/>
    </source>
</evidence>
<dbReference type="OrthoDB" id="3176105at2"/>
<comment type="caution">
    <text evidence="2">The sequence shown here is derived from an EMBL/GenBank/DDBJ whole genome shotgun (WGS) entry which is preliminary data.</text>
</comment>
<dbReference type="RefSeq" id="WP_103265132.1">
    <property type="nucleotide sequence ID" value="NZ_CABMLE010000007.1"/>
</dbReference>
<keyword evidence="3" id="KW-1185">Reference proteome</keyword>
<accession>A0A2K2UBC2</accession>
<keyword evidence="1" id="KW-0732">Signal</keyword>
<gene>
    <name evidence="2" type="ORF">C2L71_07400</name>
</gene>
<organism evidence="2 3">
    <name type="scientific">Enteroscipio rubneri</name>
    <dbReference type="NCBI Taxonomy" id="2070686"/>
    <lineage>
        <taxon>Bacteria</taxon>
        <taxon>Bacillati</taxon>
        <taxon>Actinomycetota</taxon>
        <taxon>Coriobacteriia</taxon>
        <taxon>Eggerthellales</taxon>
        <taxon>Eggerthellaceae</taxon>
        <taxon>Enteroscipio</taxon>
    </lineage>
</organism>
<dbReference type="AlphaFoldDB" id="A0A2K2UBC2"/>
<evidence type="ECO:0000313" key="3">
    <source>
        <dbReference type="Proteomes" id="UP000236197"/>
    </source>
</evidence>
<sequence>MKRMNFVKVLAVALASVLMIAALAGCQQRGSAVDQDQLDRRQYMSQVNQAMDELQTRLESFSDAVSRDDVVGMRTQADNAFKALDELNGIEVPDALKDIQTDYVDGTNSLKDALNGYIDLYTEIESATDEQPFDWSTYDQRIADIQAKYDAGIDKLKKGDETAASKE</sequence>
<evidence type="ECO:0000313" key="2">
    <source>
        <dbReference type="EMBL" id="PNV67621.1"/>
    </source>
</evidence>
<dbReference type="EMBL" id="PPEK01000007">
    <property type="protein sequence ID" value="PNV67621.1"/>
    <property type="molecule type" value="Genomic_DNA"/>
</dbReference>
<evidence type="ECO:0008006" key="4">
    <source>
        <dbReference type="Google" id="ProtNLM"/>
    </source>
</evidence>
<feature type="signal peptide" evidence="1">
    <location>
        <begin position="1"/>
        <end position="24"/>
    </location>
</feature>
<name>A0A2K2UBC2_9ACTN</name>
<dbReference type="Proteomes" id="UP000236197">
    <property type="component" value="Unassembled WGS sequence"/>
</dbReference>
<protein>
    <recommendedName>
        <fullName evidence="4">Lipoprotein</fullName>
    </recommendedName>
</protein>
<reference evidence="3" key="1">
    <citation type="submission" date="2018-01" db="EMBL/GenBank/DDBJ databases">
        <title>Rubneribacter badeniensis gen. nov., sp. nov., and Colonibacter rubneri, gen. nov., sp. nov., WGS of new members of the Eggerthellaceae.</title>
        <authorList>
            <person name="Danylec N."/>
            <person name="Stoll D.A."/>
            <person name="Doetsch A."/>
            <person name="Kulling S.E."/>
            <person name="Huch M."/>
        </authorList>
    </citation>
    <scope>NUCLEOTIDE SEQUENCE [LARGE SCALE GENOMIC DNA]</scope>
    <source>
        <strain evidence="3">ResAG-96</strain>
    </source>
</reference>
<proteinExistence type="predicted"/>
<feature type="chain" id="PRO_5039582873" description="Lipoprotein" evidence="1">
    <location>
        <begin position="25"/>
        <end position="167"/>
    </location>
</feature>